<dbReference type="AlphaFoldDB" id="A0A8K0PIL3"/>
<keyword evidence="3" id="KW-1185">Reference proteome</keyword>
<reference evidence="2" key="1">
    <citation type="submission" date="2021-07" db="EMBL/GenBank/DDBJ databases">
        <title>Elsinoe batatas strain:CRI-CJ2 Genome sequencing and assembly.</title>
        <authorList>
            <person name="Huang L."/>
        </authorList>
    </citation>
    <scope>NUCLEOTIDE SEQUENCE</scope>
    <source>
        <strain evidence="2">CRI-CJ2</strain>
    </source>
</reference>
<sequence length="165" mass="18484">MICSCGFEFCYFCGEQWMACICDTARAYTTRLVKPLDRATEDRPEESAVAYLEGDCGRPHADLIPQHLEPLYHAQVLRMRQHIADRRPREAISTTESNTRGTVGRGLESGASHAPDGRECEHEYTHLVDDTECDMCTEDSGYGTYQCLICCAILCDICCMTPRSG</sequence>
<dbReference type="Gene3D" id="1.20.120.1750">
    <property type="match status" value="1"/>
</dbReference>
<evidence type="ECO:0000313" key="3">
    <source>
        <dbReference type="Proteomes" id="UP000809789"/>
    </source>
</evidence>
<dbReference type="Proteomes" id="UP000809789">
    <property type="component" value="Unassembled WGS sequence"/>
</dbReference>
<proteinExistence type="predicted"/>
<name>A0A8K0PIL3_9PEZI</name>
<accession>A0A8K0PIL3</accession>
<dbReference type="EMBL" id="JAESVG020000003">
    <property type="protein sequence ID" value="KAG8629627.1"/>
    <property type="molecule type" value="Genomic_DNA"/>
</dbReference>
<feature type="compositionally biased region" description="Polar residues" evidence="1">
    <location>
        <begin position="92"/>
        <end position="101"/>
    </location>
</feature>
<feature type="region of interest" description="Disordered" evidence="1">
    <location>
        <begin position="87"/>
        <end position="117"/>
    </location>
</feature>
<evidence type="ECO:0000313" key="2">
    <source>
        <dbReference type="EMBL" id="KAG8629627.1"/>
    </source>
</evidence>
<evidence type="ECO:0000256" key="1">
    <source>
        <dbReference type="SAM" id="MobiDB-lite"/>
    </source>
</evidence>
<organism evidence="2 3">
    <name type="scientific">Elsinoe batatas</name>
    <dbReference type="NCBI Taxonomy" id="2601811"/>
    <lineage>
        <taxon>Eukaryota</taxon>
        <taxon>Fungi</taxon>
        <taxon>Dikarya</taxon>
        <taxon>Ascomycota</taxon>
        <taxon>Pezizomycotina</taxon>
        <taxon>Dothideomycetes</taxon>
        <taxon>Dothideomycetidae</taxon>
        <taxon>Myriangiales</taxon>
        <taxon>Elsinoaceae</taxon>
        <taxon>Elsinoe</taxon>
    </lineage>
</organism>
<dbReference type="OrthoDB" id="10009520at2759"/>
<protein>
    <submittedName>
        <fullName evidence="2">Uncharacterized protein</fullName>
    </submittedName>
</protein>
<gene>
    <name evidence="2" type="ORF">KVT40_003492</name>
</gene>
<comment type="caution">
    <text evidence="2">The sequence shown here is derived from an EMBL/GenBank/DDBJ whole genome shotgun (WGS) entry which is preliminary data.</text>
</comment>